<dbReference type="CDD" id="cd02509">
    <property type="entry name" value="GDP-M1P_Guanylyltransferase"/>
    <property type="match status" value="1"/>
</dbReference>
<evidence type="ECO:0000313" key="7">
    <source>
        <dbReference type="EMBL" id="PCC48786.1"/>
    </source>
</evidence>
<dbReference type="PATRIC" id="fig|1703.10.peg.2942"/>
<dbReference type="InterPro" id="IPR054566">
    <property type="entry name" value="ManC/GMP-like_b-helix"/>
</dbReference>
<evidence type="ECO:0000313" key="5">
    <source>
        <dbReference type="EMBL" id="PCC17295.1"/>
    </source>
</evidence>
<dbReference type="EMBL" id="NRGP01000004">
    <property type="protein sequence ID" value="PCC47816.1"/>
    <property type="molecule type" value="Genomic_DNA"/>
</dbReference>
<reference evidence="4 14" key="6">
    <citation type="submission" date="2017-12" db="EMBL/GenBank/DDBJ databases">
        <authorList>
            <person name="Levesque S."/>
        </authorList>
    </citation>
    <scope>NUCLEOTIDE SEQUENCE [LARGE SCALE GENOMIC DNA]</scope>
    <source>
        <strain evidence="4 14">SMQ-1417</strain>
    </source>
</reference>
<dbReference type="RefSeq" id="WP_069600612.1">
    <property type="nucleotide sequence ID" value="NZ_CP017150.1"/>
</dbReference>
<reference evidence="9" key="2">
    <citation type="submission" date="2016-09" db="EMBL/GenBank/DDBJ databases">
        <title>Complete Genome Sequence of Brevibacterium linens SMQ-1335.</title>
        <authorList>
            <person name="de Melo A.G."/>
            <person name="Labrie S.J."/>
            <person name="Dumaresq J."/>
            <person name="Roberts R.J."/>
            <person name="Tremblay D.M."/>
            <person name="Moineau S."/>
        </authorList>
    </citation>
    <scope>NUCLEOTIDE SEQUENCE [LARGE SCALE GENOMIC DNA]</scope>
    <source>
        <strain evidence="9">SMQ-1335</strain>
    </source>
</reference>
<dbReference type="Proteomes" id="UP000283000">
    <property type="component" value="Chromosome"/>
</dbReference>
<dbReference type="EMBL" id="NRGO01000027">
    <property type="protein sequence ID" value="PCC48786.1"/>
    <property type="molecule type" value="Genomic_DNA"/>
</dbReference>
<dbReference type="GO" id="GO:0009298">
    <property type="term" value="P:GDP-mannose biosynthetic process"/>
    <property type="evidence" value="ECO:0007669"/>
    <property type="project" value="TreeGrafter"/>
</dbReference>
<reference evidence="4 14" key="7">
    <citation type="submission" date="2019-01" db="EMBL/GenBank/DDBJ databases">
        <title>Comparative genomic analysis of Brevibacterium aurantiacum sheds light on its evolution and its adaptation to smear-ripened cheeses.</title>
        <authorList>
            <person name="Moineau S."/>
        </authorList>
    </citation>
    <scope>NUCLEOTIDE SEQUENCE [LARGE SCALE GENOMIC DNA]</scope>
    <source>
        <strain evidence="4 14">SMQ-1417</strain>
    </source>
</reference>
<dbReference type="InterPro" id="IPR029044">
    <property type="entry name" value="Nucleotide-diphossugar_trans"/>
</dbReference>
<dbReference type="Proteomes" id="UP000094793">
    <property type="component" value="Chromosome"/>
</dbReference>
<keyword evidence="8" id="KW-0413">Isomerase</keyword>
<gene>
    <name evidence="8" type="ORF">BAUR920_00971</name>
    <name evidence="3" type="ORF">BLSMQ_2847</name>
    <name evidence="7" type="ORF">CIK62_17195</name>
    <name evidence="6" type="ORF">CIK64_02865</name>
    <name evidence="5" type="ORF">CIK79_02660</name>
    <name evidence="4" type="ORF">CXR23_14670</name>
</gene>
<dbReference type="InterPro" id="IPR049577">
    <property type="entry name" value="GMPP_N"/>
</dbReference>
<dbReference type="InterPro" id="IPR005835">
    <property type="entry name" value="NTP_transferase_dom"/>
</dbReference>
<dbReference type="SUPFAM" id="SSF53448">
    <property type="entry name" value="Nucleotide-diphospho-sugar transferases"/>
    <property type="match status" value="1"/>
</dbReference>
<sequence>MNTHFHAIIPAGGSGTRLWPLSRKASPKFLHDVLGTGRSLIQSTWDRVAPLVGTEKVWVVTGQNHRDQVAEQLPEISVDNILAEPSPKDSAAAIGLATMLIAKEDPDAIVGSFSADHSITNVDEFRLVIDQACVAAETGDIVTVGIMPRNPATAYGYIETGDLLGLKGAPTARRALAFAEKPAASTARAYVNSGRYRWNAGMFIAKAAALLEVLETEDPTLFAGLSRIAEAWGTDAQAQVLAEVWPGLEKRAIDYVVAEPAAAAGRVIVIPGDFGWDDVGDFDSVARLRQPVPGEPAGVISIGQNCDLLEIDASGVVFSESKQPRTVAIVGLDDLVVVDTEDVLLITSRSHAQDVKKAVSAAGERGLEDLL</sequence>
<evidence type="ECO:0000259" key="1">
    <source>
        <dbReference type="Pfam" id="PF00483"/>
    </source>
</evidence>
<dbReference type="EC" id="2.7.7.22" evidence="3"/>
<dbReference type="eggNOG" id="COG0836">
    <property type="taxonomic scope" value="Bacteria"/>
</dbReference>
<accession>A0A1D7W673</accession>
<dbReference type="Pfam" id="PF22640">
    <property type="entry name" value="ManC_GMP_beta-helix"/>
    <property type="match status" value="1"/>
</dbReference>
<evidence type="ECO:0000313" key="11">
    <source>
        <dbReference type="Proteomes" id="UP000217720"/>
    </source>
</evidence>
<dbReference type="AlphaFoldDB" id="A0A1D7W673"/>
<evidence type="ECO:0000313" key="13">
    <source>
        <dbReference type="Proteomes" id="UP000234289"/>
    </source>
</evidence>
<dbReference type="PANTHER" id="PTHR46390">
    <property type="entry name" value="MANNOSE-1-PHOSPHATE GUANYLYLTRANSFERASE"/>
    <property type="match status" value="1"/>
</dbReference>
<dbReference type="Proteomes" id="UP000218377">
    <property type="component" value="Unassembled WGS sequence"/>
</dbReference>
<dbReference type="GO" id="GO:0008928">
    <property type="term" value="F:mannose-1-phosphate guanylyltransferase (GDP) activity"/>
    <property type="evidence" value="ECO:0007669"/>
    <property type="project" value="UniProtKB-EC"/>
</dbReference>
<dbReference type="SUPFAM" id="SSF159283">
    <property type="entry name" value="Guanosine diphospho-D-mannose pyrophosphorylase/mannose-6-phosphate isomerase linker domain"/>
    <property type="match status" value="1"/>
</dbReference>
<organism evidence="3 9">
    <name type="scientific">Brevibacterium aurantiacum</name>
    <dbReference type="NCBI Taxonomy" id="273384"/>
    <lineage>
        <taxon>Bacteria</taxon>
        <taxon>Bacillati</taxon>
        <taxon>Actinomycetota</taxon>
        <taxon>Actinomycetes</taxon>
        <taxon>Micrococcales</taxon>
        <taxon>Brevibacteriaceae</taxon>
        <taxon>Brevibacterium</taxon>
    </lineage>
</organism>
<feature type="domain" description="Nucleotidyl transferase" evidence="1">
    <location>
        <begin position="7"/>
        <end position="287"/>
    </location>
</feature>
<reference evidence="3" key="1">
    <citation type="submission" date="2016-09" db="EMBL/GenBank/DDBJ databases">
        <title>Complete Genome Sequence of Brevibacterium aurantiacum SMQ-1335.</title>
        <authorList>
            <person name="de Melo A.G."/>
            <person name="Labrie S.J."/>
            <person name="Dumaresq J."/>
            <person name="Roberts R.J."/>
            <person name="Tremblay D.M."/>
            <person name="Moineau S."/>
        </authorList>
    </citation>
    <scope>NUCLEOTIDE SEQUENCE</scope>
    <source>
        <strain evidence="3">SMQ-1335</strain>
    </source>
</reference>
<dbReference type="GO" id="GO:0016853">
    <property type="term" value="F:isomerase activity"/>
    <property type="evidence" value="ECO:0007669"/>
    <property type="project" value="UniProtKB-KW"/>
</dbReference>
<dbReference type="EC" id="2.7.7.13" evidence="8"/>
<dbReference type="GO" id="GO:0004475">
    <property type="term" value="F:mannose-1-phosphate guanylyltransferase (GTP) activity"/>
    <property type="evidence" value="ECO:0007669"/>
    <property type="project" value="UniProtKB-EC"/>
</dbReference>
<evidence type="ECO:0000313" key="8">
    <source>
        <dbReference type="EMBL" id="SMX73841.1"/>
    </source>
</evidence>
<evidence type="ECO:0000313" key="9">
    <source>
        <dbReference type="Proteomes" id="UP000094793"/>
    </source>
</evidence>
<keyword evidence="3" id="KW-0548">Nucleotidyltransferase</keyword>
<keyword evidence="3" id="KW-0808">Transferase</keyword>
<evidence type="ECO:0000313" key="12">
    <source>
        <dbReference type="Proteomes" id="UP000218377"/>
    </source>
</evidence>
<proteinExistence type="predicted"/>
<feature type="domain" description="MannoseP isomerase/GMP-like beta-helix" evidence="2">
    <location>
        <begin position="310"/>
        <end position="359"/>
    </location>
</feature>
<reference evidence="10 11" key="3">
    <citation type="journal article" date="2017" name="Elife">
        <title>Extensive horizontal gene transfer in cheese-associated bacteria.</title>
        <authorList>
            <person name="Bonham K.S."/>
            <person name="Wolfe B.E."/>
            <person name="Dutton R.J."/>
        </authorList>
    </citation>
    <scope>NUCLEOTIDE SEQUENCE [LARGE SCALE GENOMIC DNA]</scope>
    <source>
        <strain evidence="7 11">900_6</strain>
        <strain evidence="6 10">947_7</strain>
        <strain evidence="5 12">JB5</strain>
    </source>
</reference>
<evidence type="ECO:0000313" key="14">
    <source>
        <dbReference type="Proteomes" id="UP000283000"/>
    </source>
</evidence>
<dbReference type="OrthoDB" id="9806359at2"/>
<dbReference type="Pfam" id="PF00483">
    <property type="entry name" value="NTP_transferase"/>
    <property type="match status" value="1"/>
</dbReference>
<accession>A0A2A3X0I1</accession>
<dbReference type="PANTHER" id="PTHR46390:SF1">
    <property type="entry name" value="MANNOSE-1-PHOSPHATE GUANYLYLTRANSFERASE"/>
    <property type="match status" value="1"/>
</dbReference>
<evidence type="ECO:0000313" key="3">
    <source>
        <dbReference type="EMBL" id="AOP54553.1"/>
    </source>
</evidence>
<name>A0A1D7W673_BREAU</name>
<dbReference type="Proteomes" id="UP000217720">
    <property type="component" value="Unassembled WGS sequence"/>
</dbReference>
<evidence type="ECO:0000313" key="6">
    <source>
        <dbReference type="EMBL" id="PCC47816.1"/>
    </source>
</evidence>
<dbReference type="KEGG" id="blin:BLSMQ_2847"/>
<dbReference type="EMBL" id="CP025330">
    <property type="protein sequence ID" value="AZT94237.1"/>
    <property type="molecule type" value="Genomic_DNA"/>
</dbReference>
<evidence type="ECO:0000313" key="10">
    <source>
        <dbReference type="Proteomes" id="UP000217564"/>
    </source>
</evidence>
<dbReference type="Proteomes" id="UP000217564">
    <property type="component" value="Unassembled WGS sequence"/>
</dbReference>
<evidence type="ECO:0000313" key="4">
    <source>
        <dbReference type="EMBL" id="AZT94237.1"/>
    </source>
</evidence>
<reference evidence="13" key="4">
    <citation type="submission" date="2017-03" db="EMBL/GenBank/DDBJ databases">
        <authorList>
            <person name="Monnet C."/>
        </authorList>
    </citation>
    <scope>NUCLEOTIDE SEQUENCE [LARGE SCALE GENOMIC DNA]</scope>
    <source>
        <strain evidence="13">CNRZ 920</strain>
    </source>
</reference>
<protein>
    <submittedName>
        <fullName evidence="3 4">Mannose-1-phosphate guanylyltransferase</fullName>
        <ecNumber evidence="3">2.7.7.22</ecNumber>
    </submittedName>
    <submittedName>
        <fullName evidence="8">Mannose-1-phosphate guanylyltransferase (GDP) /mannose-6-phosphate isomerase, type 2</fullName>
        <ecNumber evidence="8">2.7.7.13</ecNumber>
    </submittedName>
</protein>
<dbReference type="EMBL" id="NRGX01000001">
    <property type="protein sequence ID" value="PCC17295.1"/>
    <property type="molecule type" value="Genomic_DNA"/>
</dbReference>
<dbReference type="InterPro" id="IPR051161">
    <property type="entry name" value="Mannose-6P_isomerase_type2"/>
</dbReference>
<evidence type="ECO:0000259" key="2">
    <source>
        <dbReference type="Pfam" id="PF22640"/>
    </source>
</evidence>
<accession>A0A2H1IFA7</accession>
<dbReference type="EMBL" id="CP017150">
    <property type="protein sequence ID" value="AOP54553.1"/>
    <property type="molecule type" value="Genomic_DNA"/>
</dbReference>
<dbReference type="Proteomes" id="UP000234289">
    <property type="component" value="Unassembled WGS sequence"/>
</dbReference>
<dbReference type="EMBL" id="FXZG01000004">
    <property type="protein sequence ID" value="SMX73841.1"/>
    <property type="molecule type" value="Genomic_DNA"/>
</dbReference>
<dbReference type="Gene3D" id="3.90.550.10">
    <property type="entry name" value="Spore Coat Polysaccharide Biosynthesis Protein SpsA, Chain A"/>
    <property type="match status" value="1"/>
</dbReference>
<reference evidence="8" key="5">
    <citation type="submission" date="2017-03" db="EMBL/GenBank/DDBJ databases">
        <authorList>
            <person name="Afonso C.L."/>
            <person name="Miller P.J."/>
            <person name="Scott M.A."/>
            <person name="Spackman E."/>
            <person name="Goraichik I."/>
            <person name="Dimitrov K.M."/>
            <person name="Suarez D.L."/>
            <person name="Swayne D.E."/>
        </authorList>
    </citation>
    <scope>NUCLEOTIDE SEQUENCE [LARGE SCALE GENOMIC DNA]</scope>
    <source>
        <strain evidence="8">CNRZ 920</strain>
    </source>
</reference>